<dbReference type="AlphaFoldDB" id="J2KBC8"/>
<dbReference type="PATRIC" id="fig|1144316.3.peg.2840"/>
<comment type="caution">
    <text evidence="2">The sequence shown here is derived from an EMBL/GenBank/DDBJ whole genome shotgun (WGS) entry which is preliminary data.</text>
</comment>
<evidence type="ECO:0000256" key="1">
    <source>
        <dbReference type="SAM" id="SignalP"/>
    </source>
</evidence>
<sequence>MRKVLFFLLVLFFGMCFSQTAENLHGKWSGTDSGKKRSFTFFPDGYANVELEGMVIDGRNYIIPDGPNKGKTGYIKYTVDFSKKPFKFSLIASYNDNNNKIEESKFLNGLIEFTKENEIVFFMDFENEGHTDIDPLSPNTITLHKDSNL</sequence>
<dbReference type="EMBL" id="AKJY01000054">
    <property type="protein sequence ID" value="EJL70488.1"/>
    <property type="molecule type" value="Genomic_DNA"/>
</dbReference>
<evidence type="ECO:0000313" key="3">
    <source>
        <dbReference type="Proteomes" id="UP000007509"/>
    </source>
</evidence>
<evidence type="ECO:0000313" key="2">
    <source>
        <dbReference type="EMBL" id="EJL70488.1"/>
    </source>
</evidence>
<gene>
    <name evidence="2" type="ORF">PMI13_02823</name>
</gene>
<dbReference type="Proteomes" id="UP000007509">
    <property type="component" value="Unassembled WGS sequence"/>
</dbReference>
<keyword evidence="3" id="KW-1185">Reference proteome</keyword>
<dbReference type="OrthoDB" id="1273365at2"/>
<name>J2KBC8_9FLAO</name>
<proteinExistence type="predicted"/>
<keyword evidence="1" id="KW-0732">Signal</keyword>
<protein>
    <recommendedName>
        <fullName evidence="4">DUF4488 domain-containing protein</fullName>
    </recommendedName>
</protein>
<feature type="chain" id="PRO_5003750128" description="DUF4488 domain-containing protein" evidence="1">
    <location>
        <begin position="21"/>
        <end position="149"/>
    </location>
</feature>
<reference evidence="2 3" key="1">
    <citation type="journal article" date="2012" name="J. Bacteriol.">
        <title>Twenty-one genome sequences from Pseudomonas species and 19 genome sequences from diverse bacteria isolated from the rhizosphere and endosphere of Populus deltoides.</title>
        <authorList>
            <person name="Brown S.D."/>
            <person name="Utturkar S.M."/>
            <person name="Klingeman D.M."/>
            <person name="Johnson C.M."/>
            <person name="Martin S.L."/>
            <person name="Land M.L."/>
            <person name="Lu T.Y."/>
            <person name="Schadt C.W."/>
            <person name="Doktycz M.J."/>
            <person name="Pelletier D.A."/>
        </authorList>
    </citation>
    <scope>NUCLEOTIDE SEQUENCE [LARGE SCALE GENOMIC DNA]</scope>
    <source>
        <strain evidence="2 3">CF314</strain>
    </source>
</reference>
<feature type="signal peptide" evidence="1">
    <location>
        <begin position="1"/>
        <end position="20"/>
    </location>
</feature>
<dbReference type="RefSeq" id="WP_007844764.1">
    <property type="nucleotide sequence ID" value="NZ_AKJY01000054.1"/>
</dbReference>
<organism evidence="2 3">
    <name type="scientific">Chryseobacterium populi</name>
    <dbReference type="NCBI Taxonomy" id="1144316"/>
    <lineage>
        <taxon>Bacteria</taxon>
        <taxon>Pseudomonadati</taxon>
        <taxon>Bacteroidota</taxon>
        <taxon>Flavobacteriia</taxon>
        <taxon>Flavobacteriales</taxon>
        <taxon>Weeksellaceae</taxon>
        <taxon>Chryseobacterium group</taxon>
        <taxon>Chryseobacterium</taxon>
    </lineage>
</organism>
<accession>J2KBC8</accession>
<evidence type="ECO:0008006" key="4">
    <source>
        <dbReference type="Google" id="ProtNLM"/>
    </source>
</evidence>